<evidence type="ECO:0000313" key="2">
    <source>
        <dbReference type="Proteomes" id="UP000287224"/>
    </source>
</evidence>
<dbReference type="AlphaFoldDB" id="A0A401ZG38"/>
<comment type="caution">
    <text evidence="1">The sequence shown here is derived from an EMBL/GenBank/DDBJ whole genome shotgun (WGS) entry which is preliminary data.</text>
</comment>
<dbReference type="Pfam" id="PF13196">
    <property type="entry name" value="DUF4012"/>
    <property type="match status" value="1"/>
</dbReference>
<dbReference type="OrthoDB" id="136722at2"/>
<sequence length="715" mass="79809">MLKERNNTRIQQAARQARSHFRQLSRPVRITLVVLLLFPLSLTLLSGLDTLVIYGQARSGMQHLYTIQTLFSGPQGHTLDDSRLRAAQQEMAGAHKDFYRLQRKLDSDPLMSLGAGLFPQQLQSLRALSRMGSDATAIGQQVLGTLHELFPNQQQLLVTQHTLAIVRQDVDYALPRIARMRSEATRVIPTSLPLNDGQRRQLSSLLQAMRQINSELLEKDTLFNAVSWLLGANEPRTLLVQTMDRAELRPTGGFTGQFGELAIDHGRVAPFTLKDIGPIEEHNPTSRVLGMRPPEPFSWWPIANWGLRDANLSADFPTSARLAIKVYQHEFGKSLDGVILCSPLLITHALEILGPVTIPLYHETITAQNMEERLHYYQLDNRGILKEIIIEKVRQTPADPLIASNQARKLFTRRLSNALLDRVRHASPAELLHLAGGLLHDLQTRNLQIYVNNPQLQRLLASYGAGGEMDRSTGHDGLFVVQANLSTNKASQYVHTHIQDTVTLDNRGGATHLLKLRLIYTQTGPVYGFDTYRDYVRIYVPPASTLLWGNGFDAGYAHPLCGGMGYPRCPHTNIYGNGALMCPPDMAQSGYATWILGDPYYGEPHPMDRIGPPTNTQSDEPGRAMFAGWVIVPKNCSMTVTLSWYVPPTGNYPYSLLIQRQASTQPEIDLTIHSTSEACQRLRSGSLHFQGIMDDDRRFTSSPATHGSCNMATRV</sequence>
<evidence type="ECO:0008006" key="3">
    <source>
        <dbReference type="Google" id="ProtNLM"/>
    </source>
</evidence>
<keyword evidence="2" id="KW-1185">Reference proteome</keyword>
<protein>
    <recommendedName>
        <fullName evidence="3">DUF4012 domain-containing protein</fullName>
    </recommendedName>
</protein>
<dbReference type="RefSeq" id="WP_126596682.1">
    <property type="nucleotide sequence ID" value="NZ_BIFQ01000001.1"/>
</dbReference>
<accession>A0A401ZG38</accession>
<dbReference type="EMBL" id="BIFQ01000001">
    <property type="protein sequence ID" value="GCE05658.1"/>
    <property type="molecule type" value="Genomic_DNA"/>
</dbReference>
<reference evidence="2" key="1">
    <citation type="submission" date="2018-12" db="EMBL/GenBank/DDBJ databases">
        <title>Tengunoibacter tsumagoiensis gen. nov., sp. nov., Dictyobacter kobayashii sp. nov., D. alpinus sp. nov., and D. joshuensis sp. nov. and description of Dictyobacteraceae fam. nov. within the order Ktedonobacterales isolated from Tengu-no-mugimeshi.</title>
        <authorList>
            <person name="Wang C.M."/>
            <person name="Zheng Y."/>
            <person name="Sakai Y."/>
            <person name="Toyoda A."/>
            <person name="Minakuchi Y."/>
            <person name="Abe K."/>
            <person name="Yokota A."/>
            <person name="Yabe S."/>
        </authorList>
    </citation>
    <scope>NUCLEOTIDE SEQUENCE [LARGE SCALE GENOMIC DNA]</scope>
    <source>
        <strain evidence="2">S-27</strain>
    </source>
</reference>
<evidence type="ECO:0000313" key="1">
    <source>
        <dbReference type="EMBL" id="GCE05658.1"/>
    </source>
</evidence>
<organism evidence="1 2">
    <name type="scientific">Dictyobacter aurantiacus</name>
    <dbReference type="NCBI Taxonomy" id="1936993"/>
    <lineage>
        <taxon>Bacteria</taxon>
        <taxon>Bacillati</taxon>
        <taxon>Chloroflexota</taxon>
        <taxon>Ktedonobacteria</taxon>
        <taxon>Ktedonobacterales</taxon>
        <taxon>Dictyobacteraceae</taxon>
        <taxon>Dictyobacter</taxon>
    </lineage>
</organism>
<dbReference type="Proteomes" id="UP000287224">
    <property type="component" value="Unassembled WGS sequence"/>
</dbReference>
<name>A0A401ZG38_9CHLR</name>
<dbReference type="InterPro" id="IPR025101">
    <property type="entry name" value="DUF4012"/>
</dbReference>
<gene>
    <name evidence="1" type="ORF">KDAU_29870</name>
</gene>
<proteinExistence type="predicted"/>